<dbReference type="PANTHER" id="PTHR42281:SF1">
    <property type="entry name" value="ACETYL-COA DECARBONYLASE_SYNTHASE COMPLEX SUBUNIT BETA 1"/>
    <property type="match status" value="1"/>
</dbReference>
<keyword evidence="3" id="KW-0808">Transferase</keyword>
<keyword evidence="5" id="KW-0408">Iron</keyword>
<dbReference type="Proteomes" id="UP000317158">
    <property type="component" value="Unassembled WGS sequence"/>
</dbReference>
<evidence type="ECO:0000256" key="4">
    <source>
        <dbReference type="ARBA" id="ARBA00022723"/>
    </source>
</evidence>
<keyword evidence="2" id="KW-0533">Nickel</keyword>
<evidence type="ECO:0000313" key="9">
    <source>
        <dbReference type="Proteomes" id="UP000317158"/>
    </source>
</evidence>
<name>A0A520KT00_METT2</name>
<dbReference type="InterPro" id="IPR036388">
    <property type="entry name" value="WH-like_DNA-bd_sf"/>
</dbReference>
<gene>
    <name evidence="8" type="primary">cdhC</name>
    <name evidence="8" type="ORF">EF806_04195</name>
</gene>
<evidence type="ECO:0000256" key="6">
    <source>
        <dbReference type="ARBA" id="ARBA00023014"/>
    </source>
</evidence>
<dbReference type="InterPro" id="IPR038571">
    <property type="entry name" value="CO_DH/Ac-CoA_synth_bsu_3_sf"/>
</dbReference>
<dbReference type="GO" id="GO:0043885">
    <property type="term" value="F:anaerobic carbon-monoxide dehydrogenase activity"/>
    <property type="evidence" value="ECO:0007669"/>
    <property type="project" value="InterPro"/>
</dbReference>
<evidence type="ECO:0000256" key="1">
    <source>
        <dbReference type="ARBA" id="ARBA00012244"/>
    </source>
</evidence>
<dbReference type="Pfam" id="PF03598">
    <property type="entry name" value="CdhC"/>
    <property type="match status" value="1"/>
</dbReference>
<dbReference type="PANTHER" id="PTHR42281">
    <property type="match status" value="1"/>
</dbReference>
<dbReference type="GO" id="GO:0006084">
    <property type="term" value="P:acetyl-CoA metabolic process"/>
    <property type="evidence" value="ECO:0007669"/>
    <property type="project" value="InterPro"/>
</dbReference>
<dbReference type="Pfam" id="PF19436">
    <property type="entry name" value="ACS_CODH_B_C"/>
    <property type="match status" value="1"/>
</dbReference>
<dbReference type="AlphaFoldDB" id="A0A520KT00"/>
<evidence type="ECO:0000256" key="5">
    <source>
        <dbReference type="ARBA" id="ARBA00023004"/>
    </source>
</evidence>
<reference evidence="8 9" key="1">
    <citation type="journal article" date="2019" name="Nat. Microbiol.">
        <title>Wide diversity of methane and short-chain alkane metabolisms in uncultured archaea.</title>
        <authorList>
            <person name="Borrel G."/>
            <person name="Adam P.S."/>
            <person name="McKay L.J."/>
            <person name="Chen L.X."/>
            <person name="Sierra-Garcia I.N."/>
            <person name="Sieber C.M."/>
            <person name="Letourneur Q."/>
            <person name="Ghozlane A."/>
            <person name="Andersen G.L."/>
            <person name="Li W.J."/>
            <person name="Hallam S.J."/>
            <person name="Muyzer G."/>
            <person name="de Oliveira V.M."/>
            <person name="Inskeep W.P."/>
            <person name="Banfield J.F."/>
            <person name="Gribaldo S."/>
        </authorList>
    </citation>
    <scope>NUCLEOTIDE SEQUENCE [LARGE SCALE GENOMIC DNA]</scope>
    <source>
        <strain evidence="8">NM1a</strain>
    </source>
</reference>
<sequence length="468" mass="52334">MAEEFPFDISPMYEGERIRGKDFYVELGGPKKPGFELVRVAPMDEVEDGKFTLIGPDVPDIPEGSSIAFAQIYKVAGEKLEEALEGVLERRVHDFQNYIQGFMHLNQRYDIWLRLSKEDVKKGVTFKTIADATMMLFRNELPFIEKMEAIYITDEEKVNEQIHEAKEIYKKRDERTKGLHDEDVDTFYGCTLCQSFAPTSCCCVSPDRISLCGAITWADGRAAAKIDPEGPNFAIPKGECINPITGEYTGVSDMVKEKSGGAYDRMTLHSFFDAPHTSCGCFEVIGFYIPEVDGIGWVDRDFPGKAPNGLTFANMAGQAGGGKQIVGFLGVGIGYFGSEKFIQADGGLYRTVWLASTLRKRIEENIPEDLKDKIADESIPDIDSLKKFLLKVNHPVVTGVIRKVDNKQITEGWTLKKITGKIKNDVLKYIEESGGDIDLDDVADKLALSEKQFMQVVDKLVEEGYIEM</sequence>
<feature type="domain" description="CO dehydrogenase/acetyl-CoA synthase complex beta subunit C-terminal" evidence="7">
    <location>
        <begin position="169"/>
        <end position="397"/>
    </location>
</feature>
<dbReference type="SUPFAM" id="SSF56821">
    <property type="entry name" value="Prismane protein-like"/>
    <property type="match status" value="1"/>
</dbReference>
<dbReference type="InterPro" id="IPR004461">
    <property type="entry name" value="CO_DH/Ac-CoA_synth_bsu"/>
</dbReference>
<dbReference type="InterPro" id="IPR045822">
    <property type="entry name" value="ACS_CODH_B_C"/>
</dbReference>
<protein>
    <recommendedName>
        <fullName evidence="1">CO-methylating acetyl-CoA synthase</fullName>
        <ecNumber evidence="1">2.3.1.169</ecNumber>
    </recommendedName>
</protein>
<evidence type="ECO:0000259" key="7">
    <source>
        <dbReference type="Pfam" id="PF19436"/>
    </source>
</evidence>
<dbReference type="NCBIfam" id="TIGR00316">
    <property type="entry name" value="cdhC"/>
    <property type="match status" value="1"/>
</dbReference>
<dbReference type="Gene3D" id="3.30.1650.10">
    <property type="entry name" value="Bifunctional carbon monoxide dehydrogenase/acetyl-coa synthase(codh/acs), Chain M, domain 3"/>
    <property type="match status" value="1"/>
</dbReference>
<dbReference type="Gene3D" id="1.10.10.10">
    <property type="entry name" value="Winged helix-like DNA-binding domain superfamily/Winged helix DNA-binding domain"/>
    <property type="match status" value="1"/>
</dbReference>
<accession>A0A520KT00</accession>
<comment type="caution">
    <text evidence="8">The sequence shown here is derived from an EMBL/GenBank/DDBJ whole genome shotgun (WGS) entry which is preliminary data.</text>
</comment>
<evidence type="ECO:0000256" key="2">
    <source>
        <dbReference type="ARBA" id="ARBA00022596"/>
    </source>
</evidence>
<proteinExistence type="predicted"/>
<dbReference type="Gene3D" id="3.40.970.20">
    <property type="entry name" value="Carbon monoxide dehydrogenase alpha subunit. Chain D, domain 4"/>
    <property type="match status" value="1"/>
</dbReference>
<dbReference type="NCBIfam" id="NF003379">
    <property type="entry name" value="PRK04456.1"/>
    <property type="match status" value="1"/>
</dbReference>
<dbReference type="EMBL" id="RXIF01000006">
    <property type="protein sequence ID" value="RZN64548.1"/>
    <property type="molecule type" value="Genomic_DNA"/>
</dbReference>
<evidence type="ECO:0000256" key="3">
    <source>
        <dbReference type="ARBA" id="ARBA00022679"/>
    </source>
</evidence>
<dbReference type="GO" id="GO:0043884">
    <property type="term" value="F:CO-methylating acetyl-CoA synthase activity"/>
    <property type="evidence" value="ECO:0007669"/>
    <property type="project" value="UniProtKB-EC"/>
</dbReference>
<dbReference type="GO" id="GO:0051536">
    <property type="term" value="F:iron-sulfur cluster binding"/>
    <property type="evidence" value="ECO:0007669"/>
    <property type="project" value="UniProtKB-KW"/>
</dbReference>
<organism evidence="8 9">
    <name type="scientific">Methanoliparum thermophilum</name>
    <dbReference type="NCBI Taxonomy" id="2491083"/>
    <lineage>
        <taxon>Archaea</taxon>
        <taxon>Methanobacteriati</taxon>
        <taxon>Methanobacteriota</taxon>
        <taxon>Candidatus Methanoliparia</taxon>
        <taxon>Candidatus Methanoliparales</taxon>
        <taxon>Candidatus Methanoliparaceae</taxon>
        <taxon>Candidatus Methanoliparum</taxon>
    </lineage>
</organism>
<dbReference type="GO" id="GO:0046872">
    <property type="term" value="F:metal ion binding"/>
    <property type="evidence" value="ECO:0007669"/>
    <property type="project" value="UniProtKB-KW"/>
</dbReference>
<dbReference type="InterPro" id="IPR011254">
    <property type="entry name" value="Prismane-like_sf"/>
</dbReference>
<keyword evidence="6" id="KW-0411">Iron-sulfur</keyword>
<keyword evidence="4" id="KW-0479">Metal-binding</keyword>
<dbReference type="Gene3D" id="3.40.1470.10">
    <property type="entry name" value="Bifunctional carbon monoxide dehydrogenase/acetyl-coa synthase(codh/acs), Chain M, domain 5"/>
    <property type="match status" value="1"/>
</dbReference>
<evidence type="ECO:0000313" key="8">
    <source>
        <dbReference type="EMBL" id="RZN64548.1"/>
    </source>
</evidence>
<dbReference type="EC" id="2.3.1.169" evidence="1"/>